<accession>A0ABS7DDM8</accession>
<evidence type="ECO:0000313" key="2">
    <source>
        <dbReference type="Proteomes" id="UP000812277"/>
    </source>
</evidence>
<reference evidence="1 2" key="1">
    <citation type="submission" date="2021-07" db="EMBL/GenBank/DDBJ databases">
        <title>Paenibacillus radiodurans sp. nov., isolated from the southeastern edge of Tengger Desert.</title>
        <authorList>
            <person name="Zhang G."/>
        </authorList>
    </citation>
    <scope>NUCLEOTIDE SEQUENCE [LARGE SCALE GENOMIC DNA]</scope>
    <source>
        <strain evidence="1 2">DT7-4</strain>
    </source>
</reference>
<evidence type="ECO:0000313" key="1">
    <source>
        <dbReference type="EMBL" id="MBW7477838.1"/>
    </source>
</evidence>
<dbReference type="Pfam" id="PF14903">
    <property type="entry name" value="WG_beta_rep"/>
    <property type="match status" value="5"/>
</dbReference>
<dbReference type="EMBL" id="JAHZIJ010000037">
    <property type="protein sequence ID" value="MBW7477838.1"/>
    <property type="molecule type" value="Genomic_DNA"/>
</dbReference>
<dbReference type="RefSeq" id="WP_219875222.1">
    <property type="nucleotide sequence ID" value="NZ_JAHZIJ010000037.1"/>
</dbReference>
<protein>
    <submittedName>
        <fullName evidence="1">WG repeat-containing protein</fullName>
    </submittedName>
</protein>
<name>A0ABS7DDM8_9BACL</name>
<sequence>MFPIHENGVWGYIDHKGNVVVSPQFDYAYYGSEGLFGVKKNGKEGFLSVENENIPIKYDAAGEFHEGYCPIKIDNLWGAINKRDEVIIPPFYKSIMHFSEGWVKVETMEGVIQFLDTEGVVQLQYTDVRVGNFSHGLAFFTDKKTKRNGYINKEGELVISSTLFKSGCKFAEGLAPARHYSGKWCFINPSGDIVIEPIYESIGFFSEGLCTFKRNEKTGYINKTGDVVIPPLFDFASDFYEGTAYVVVGERYGIINKRGEYIIEPKYTGTDTQSAEQKLIRFRLGEKNIYVDRHTGDEIFQFDYL</sequence>
<dbReference type="Proteomes" id="UP000812277">
    <property type="component" value="Unassembled WGS sequence"/>
</dbReference>
<proteinExistence type="predicted"/>
<dbReference type="InterPro" id="IPR032774">
    <property type="entry name" value="WG_beta_rep"/>
</dbReference>
<keyword evidence="2" id="KW-1185">Reference proteome</keyword>
<comment type="caution">
    <text evidence="1">The sequence shown here is derived from an EMBL/GenBank/DDBJ whole genome shotgun (WGS) entry which is preliminary data.</text>
</comment>
<dbReference type="PANTHER" id="PTHR37841">
    <property type="entry name" value="GLR2918 PROTEIN"/>
    <property type="match status" value="1"/>
</dbReference>
<dbReference type="PANTHER" id="PTHR37841:SF1">
    <property type="entry name" value="DUF3298 DOMAIN-CONTAINING PROTEIN"/>
    <property type="match status" value="1"/>
</dbReference>
<gene>
    <name evidence="1" type="ORF">K0T92_24305</name>
</gene>
<dbReference type="SUPFAM" id="SSF69360">
    <property type="entry name" value="Cell wall binding repeat"/>
    <property type="match status" value="1"/>
</dbReference>
<organism evidence="1 2">
    <name type="scientific">Paenibacillus oenotherae</name>
    <dbReference type="NCBI Taxonomy" id="1435645"/>
    <lineage>
        <taxon>Bacteria</taxon>
        <taxon>Bacillati</taxon>
        <taxon>Bacillota</taxon>
        <taxon>Bacilli</taxon>
        <taxon>Bacillales</taxon>
        <taxon>Paenibacillaceae</taxon>
        <taxon>Paenibacillus</taxon>
    </lineage>
</organism>